<keyword evidence="1" id="KW-0805">Transcription regulation</keyword>
<organism evidence="5 6">
    <name type="scientific">Pseudosporangium ferrugineum</name>
    <dbReference type="NCBI Taxonomy" id="439699"/>
    <lineage>
        <taxon>Bacteria</taxon>
        <taxon>Bacillati</taxon>
        <taxon>Actinomycetota</taxon>
        <taxon>Actinomycetes</taxon>
        <taxon>Micromonosporales</taxon>
        <taxon>Micromonosporaceae</taxon>
        <taxon>Pseudosporangium</taxon>
    </lineage>
</organism>
<evidence type="ECO:0000259" key="4">
    <source>
        <dbReference type="PROSITE" id="PS01124"/>
    </source>
</evidence>
<keyword evidence="3" id="KW-0804">Transcription</keyword>
<dbReference type="Gene3D" id="1.10.10.60">
    <property type="entry name" value="Homeodomain-like"/>
    <property type="match status" value="2"/>
</dbReference>
<dbReference type="InterPro" id="IPR018060">
    <property type="entry name" value="HTH_AraC"/>
</dbReference>
<dbReference type="PROSITE" id="PS00041">
    <property type="entry name" value="HTH_ARAC_FAMILY_1"/>
    <property type="match status" value="1"/>
</dbReference>
<accession>A0A2T0RQB4</accession>
<keyword evidence="2 5" id="KW-0238">DNA-binding</keyword>
<evidence type="ECO:0000256" key="3">
    <source>
        <dbReference type="ARBA" id="ARBA00023163"/>
    </source>
</evidence>
<dbReference type="PANTHER" id="PTHR46796:SF7">
    <property type="entry name" value="ARAC FAMILY TRANSCRIPTIONAL REGULATOR"/>
    <property type="match status" value="1"/>
</dbReference>
<dbReference type="InterPro" id="IPR018062">
    <property type="entry name" value="HTH_AraC-typ_CS"/>
</dbReference>
<proteinExistence type="predicted"/>
<dbReference type="InterPro" id="IPR009057">
    <property type="entry name" value="Homeodomain-like_sf"/>
</dbReference>
<gene>
    <name evidence="5" type="ORF">CLV70_11544</name>
</gene>
<sequence length="326" mass="35053">MDRLNQAYGAGTMRDRPTFIRVRAAAAYHAAVDLISSVIGAVRTGTPHARRITESGAWGARYPAFVGVGFHVVLGGTGWLVGRGGTTTALRAGDVVLAPFGSEHGLSHAPRPLGALPMAPMSGEPPAAGPSDFDFLCGCYRLDRGRAHEFLRHLPDVVVIPRDEDGQARLRLLTALLDDDVSEDRPGGGASRAALLDLILVHALRRWQERSGEWPAVADPRIAAALHAIHDGPERAWTVQRLSGVAGMSRTAFVRRFTAAVGKPPMAYVTGWRLVCAARLLRETRDPLAAIARRVGYATESAFGGAFRREFGVAPGRFRADMDLAR</sequence>
<dbReference type="Pfam" id="PF12833">
    <property type="entry name" value="HTH_18"/>
    <property type="match status" value="1"/>
</dbReference>
<dbReference type="SMART" id="SM00342">
    <property type="entry name" value="HTH_ARAC"/>
    <property type="match status" value="1"/>
</dbReference>
<dbReference type="PRINTS" id="PR00032">
    <property type="entry name" value="HTHARAC"/>
</dbReference>
<dbReference type="InterPro" id="IPR050204">
    <property type="entry name" value="AraC_XylS_family_regulators"/>
</dbReference>
<dbReference type="AlphaFoldDB" id="A0A2T0RQB4"/>
<dbReference type="GO" id="GO:0043565">
    <property type="term" value="F:sequence-specific DNA binding"/>
    <property type="evidence" value="ECO:0007669"/>
    <property type="project" value="InterPro"/>
</dbReference>
<dbReference type="InterPro" id="IPR020449">
    <property type="entry name" value="Tscrpt_reg_AraC-type_HTH"/>
</dbReference>
<dbReference type="EMBL" id="PVZG01000015">
    <property type="protein sequence ID" value="PRY23317.1"/>
    <property type="molecule type" value="Genomic_DNA"/>
</dbReference>
<evidence type="ECO:0000256" key="2">
    <source>
        <dbReference type="ARBA" id="ARBA00023125"/>
    </source>
</evidence>
<evidence type="ECO:0000256" key="1">
    <source>
        <dbReference type="ARBA" id="ARBA00023015"/>
    </source>
</evidence>
<dbReference type="InterPro" id="IPR032783">
    <property type="entry name" value="AraC_lig"/>
</dbReference>
<dbReference type="SUPFAM" id="SSF46689">
    <property type="entry name" value="Homeodomain-like"/>
    <property type="match status" value="2"/>
</dbReference>
<dbReference type="PANTHER" id="PTHR46796">
    <property type="entry name" value="HTH-TYPE TRANSCRIPTIONAL ACTIVATOR RHAS-RELATED"/>
    <property type="match status" value="1"/>
</dbReference>
<dbReference type="Pfam" id="PF12852">
    <property type="entry name" value="Cupin_6"/>
    <property type="match status" value="1"/>
</dbReference>
<reference evidence="5 6" key="1">
    <citation type="submission" date="2018-03" db="EMBL/GenBank/DDBJ databases">
        <title>Genomic Encyclopedia of Archaeal and Bacterial Type Strains, Phase II (KMG-II): from individual species to whole genera.</title>
        <authorList>
            <person name="Goeker M."/>
        </authorList>
    </citation>
    <scope>NUCLEOTIDE SEQUENCE [LARGE SCALE GENOMIC DNA]</scope>
    <source>
        <strain evidence="5 6">DSM 45348</strain>
    </source>
</reference>
<feature type="domain" description="HTH araC/xylS-type" evidence="4">
    <location>
        <begin position="223"/>
        <end position="321"/>
    </location>
</feature>
<name>A0A2T0RQB4_9ACTN</name>
<dbReference type="RefSeq" id="WP_245908499.1">
    <property type="nucleotide sequence ID" value="NZ_PVZG01000015.1"/>
</dbReference>
<protein>
    <submittedName>
        <fullName evidence="5">AraC-like DNA-binding protein</fullName>
    </submittedName>
</protein>
<dbReference type="Proteomes" id="UP000239209">
    <property type="component" value="Unassembled WGS sequence"/>
</dbReference>
<evidence type="ECO:0000313" key="6">
    <source>
        <dbReference type="Proteomes" id="UP000239209"/>
    </source>
</evidence>
<dbReference type="GO" id="GO:0003700">
    <property type="term" value="F:DNA-binding transcription factor activity"/>
    <property type="evidence" value="ECO:0007669"/>
    <property type="project" value="InterPro"/>
</dbReference>
<comment type="caution">
    <text evidence="5">The sequence shown here is derived from an EMBL/GenBank/DDBJ whole genome shotgun (WGS) entry which is preliminary data.</text>
</comment>
<evidence type="ECO:0000313" key="5">
    <source>
        <dbReference type="EMBL" id="PRY23317.1"/>
    </source>
</evidence>
<dbReference type="PROSITE" id="PS01124">
    <property type="entry name" value="HTH_ARAC_FAMILY_2"/>
    <property type="match status" value="1"/>
</dbReference>
<keyword evidence="6" id="KW-1185">Reference proteome</keyword>